<dbReference type="PANTHER" id="PTHR46797:SF1">
    <property type="entry name" value="METHYLPHOSPHONATE SYNTHASE"/>
    <property type="match status" value="1"/>
</dbReference>
<dbReference type="InterPro" id="IPR050807">
    <property type="entry name" value="TransReg_Diox_bact_type"/>
</dbReference>
<evidence type="ECO:0000313" key="3">
    <source>
        <dbReference type="EMBL" id="PRY37611.1"/>
    </source>
</evidence>
<dbReference type="SMART" id="SM00530">
    <property type="entry name" value="HTH_XRE"/>
    <property type="match status" value="1"/>
</dbReference>
<dbReference type="InterPro" id="IPR001387">
    <property type="entry name" value="Cro/C1-type_HTH"/>
</dbReference>
<proteinExistence type="predicted"/>
<accession>A0A2T0SW10</accession>
<dbReference type="PANTHER" id="PTHR46797">
    <property type="entry name" value="HTH-TYPE TRANSCRIPTIONAL REGULATOR"/>
    <property type="match status" value="1"/>
</dbReference>
<dbReference type="Pfam" id="PF13560">
    <property type="entry name" value="HTH_31"/>
    <property type="match status" value="1"/>
</dbReference>
<dbReference type="AlphaFoldDB" id="A0A2T0SW10"/>
<dbReference type="EMBL" id="PVTE01000010">
    <property type="protein sequence ID" value="PRY37611.1"/>
    <property type="molecule type" value="Genomic_DNA"/>
</dbReference>
<gene>
    <name evidence="3" type="ORF">CLV58_11080</name>
</gene>
<dbReference type="Proteomes" id="UP000238375">
    <property type="component" value="Unassembled WGS sequence"/>
</dbReference>
<sequence length="498" mass="57142">MTLPADHIRLLFGLKLRQLRLDKGLSASDLAQQSGMSVSYITEIEKGRKYPKADKIAALANAMQVDYDSLVSLKLSKKLEPISDLLRSKFLTEIPLELFGIDPSDLLELLAEAPAKVSAMIRTFMDIALTYNMSVERLYMTMLRSYQEMHDNYFPEIEADADRFLAEYTASGQAVSENLLVNLLKIKYDVQIVPFDPAEQPELTALRSVYRPERRTLHLNASLNTAQRTFILAREVAFQYMGLKIRPYTYSWVEAESFEQILNNYRASYFAGAILIRRDVLVARLTELFDRDTWSNDAFLDLIRDFNSTPERFFYRLSNVLPSQFGIDQLFFYRFNHTAGETDFHLSKEMHLSRLQGSQGGPRGIIDEHYCRRWIALTILQELHFLQQNKGVDSTLCRAQLSEYADSGVQYLIVSVAHSHRPDVQQNMSVSMCFAVNDALRSRMKFMQKPTPDIPARLVNEACERCGIFDCRERVAAPTVLQKKRQFAGMKQALEKLA</sequence>
<dbReference type="GO" id="GO:0003677">
    <property type="term" value="F:DNA binding"/>
    <property type="evidence" value="ECO:0007669"/>
    <property type="project" value="UniProtKB-KW"/>
</dbReference>
<dbReference type="Gene3D" id="1.10.260.40">
    <property type="entry name" value="lambda repressor-like DNA-binding domains"/>
    <property type="match status" value="1"/>
</dbReference>
<dbReference type="GO" id="GO:0005829">
    <property type="term" value="C:cytosol"/>
    <property type="evidence" value="ECO:0007669"/>
    <property type="project" value="TreeGrafter"/>
</dbReference>
<protein>
    <recommendedName>
        <fullName evidence="2">HTH cro/C1-type domain-containing protein</fullName>
    </recommendedName>
</protein>
<reference evidence="3 4" key="1">
    <citation type="submission" date="2018-03" db="EMBL/GenBank/DDBJ databases">
        <title>Genomic Encyclopedia of Archaeal and Bacterial Type Strains, Phase II (KMG-II): from individual species to whole genera.</title>
        <authorList>
            <person name="Goeker M."/>
        </authorList>
    </citation>
    <scope>NUCLEOTIDE SEQUENCE [LARGE SCALE GENOMIC DNA]</scope>
    <source>
        <strain evidence="3 4">DSM 28354</strain>
    </source>
</reference>
<dbReference type="PROSITE" id="PS50943">
    <property type="entry name" value="HTH_CROC1"/>
    <property type="match status" value="1"/>
</dbReference>
<name>A0A2T0SW10_9BACT</name>
<dbReference type="RefSeq" id="WP_106138331.1">
    <property type="nucleotide sequence ID" value="NZ_PVTE01000010.1"/>
</dbReference>
<feature type="domain" description="HTH cro/C1-type" evidence="2">
    <location>
        <begin position="16"/>
        <end position="70"/>
    </location>
</feature>
<organism evidence="3 4">
    <name type="scientific">Spirosoma oryzae</name>
    <dbReference type="NCBI Taxonomy" id="1469603"/>
    <lineage>
        <taxon>Bacteria</taxon>
        <taxon>Pseudomonadati</taxon>
        <taxon>Bacteroidota</taxon>
        <taxon>Cytophagia</taxon>
        <taxon>Cytophagales</taxon>
        <taxon>Cytophagaceae</taxon>
        <taxon>Spirosoma</taxon>
    </lineage>
</organism>
<dbReference type="OrthoDB" id="833147at2"/>
<keyword evidence="4" id="KW-1185">Reference proteome</keyword>
<dbReference type="CDD" id="cd00093">
    <property type="entry name" value="HTH_XRE"/>
    <property type="match status" value="1"/>
</dbReference>
<keyword evidence="1" id="KW-0238">DNA-binding</keyword>
<comment type="caution">
    <text evidence="3">The sequence shown here is derived from an EMBL/GenBank/DDBJ whole genome shotgun (WGS) entry which is preliminary data.</text>
</comment>
<evidence type="ECO:0000313" key="4">
    <source>
        <dbReference type="Proteomes" id="UP000238375"/>
    </source>
</evidence>
<dbReference type="SUPFAM" id="SSF47413">
    <property type="entry name" value="lambda repressor-like DNA-binding domains"/>
    <property type="match status" value="1"/>
</dbReference>
<evidence type="ECO:0000256" key="1">
    <source>
        <dbReference type="ARBA" id="ARBA00023125"/>
    </source>
</evidence>
<evidence type="ECO:0000259" key="2">
    <source>
        <dbReference type="PROSITE" id="PS50943"/>
    </source>
</evidence>
<dbReference type="InterPro" id="IPR010982">
    <property type="entry name" value="Lambda_DNA-bd_dom_sf"/>
</dbReference>
<dbReference type="GO" id="GO:0003700">
    <property type="term" value="F:DNA-binding transcription factor activity"/>
    <property type="evidence" value="ECO:0007669"/>
    <property type="project" value="TreeGrafter"/>
</dbReference>